<evidence type="ECO:0000256" key="2">
    <source>
        <dbReference type="ARBA" id="ARBA00022898"/>
    </source>
</evidence>
<gene>
    <name evidence="5" type="ORF">PENSUB_13061</name>
</gene>
<dbReference type="InterPro" id="IPR015424">
    <property type="entry name" value="PyrdxlP-dep_Trfase"/>
</dbReference>
<proteinExistence type="inferred from homology"/>
<accession>A0A1Q5SUJ0</accession>
<organism evidence="5 6">
    <name type="scientific">Penicillium subrubescens</name>
    <dbReference type="NCBI Taxonomy" id="1316194"/>
    <lineage>
        <taxon>Eukaryota</taxon>
        <taxon>Fungi</taxon>
        <taxon>Dikarya</taxon>
        <taxon>Ascomycota</taxon>
        <taxon>Pezizomycotina</taxon>
        <taxon>Eurotiomycetes</taxon>
        <taxon>Eurotiomycetidae</taxon>
        <taxon>Eurotiales</taxon>
        <taxon>Aspergillaceae</taxon>
        <taxon>Penicillium</taxon>
    </lineage>
</organism>
<comment type="caution">
    <text evidence="5">The sequence shown here is derived from an EMBL/GenBank/DDBJ whole genome shotgun (WGS) entry which is preliminary data.</text>
</comment>
<dbReference type="STRING" id="1316194.A0A1Q5SUJ0"/>
<dbReference type="EMBL" id="MNBE01000746">
    <property type="protein sequence ID" value="OKO91654.1"/>
    <property type="molecule type" value="Genomic_DNA"/>
</dbReference>
<evidence type="ECO:0000256" key="3">
    <source>
        <dbReference type="RuleBase" id="RU362118"/>
    </source>
</evidence>
<evidence type="ECO:0000256" key="4">
    <source>
        <dbReference type="SAM" id="MobiDB-lite"/>
    </source>
</evidence>
<protein>
    <submittedName>
        <fullName evidence="5">Uncharacterized protein</fullName>
    </submittedName>
</protein>
<dbReference type="AlphaFoldDB" id="A0A1Q5SUJ0"/>
<dbReference type="InterPro" id="IPR015422">
    <property type="entry name" value="PyrdxlP-dep_Trfase_small"/>
</dbReference>
<dbReference type="GO" id="GO:0019346">
    <property type="term" value="P:transsulfuration"/>
    <property type="evidence" value="ECO:0007669"/>
    <property type="project" value="InterPro"/>
</dbReference>
<dbReference type="SUPFAM" id="SSF53383">
    <property type="entry name" value="PLP-dependent transferases"/>
    <property type="match status" value="1"/>
</dbReference>
<keyword evidence="2 3" id="KW-0663">Pyridoxal phosphate</keyword>
<evidence type="ECO:0000256" key="1">
    <source>
        <dbReference type="ARBA" id="ARBA00001933"/>
    </source>
</evidence>
<evidence type="ECO:0000313" key="5">
    <source>
        <dbReference type="EMBL" id="OKO91654.1"/>
    </source>
</evidence>
<reference evidence="5 6" key="1">
    <citation type="submission" date="2016-10" db="EMBL/GenBank/DDBJ databases">
        <title>Genome sequence of the ascomycete fungus Penicillium subrubescens.</title>
        <authorList>
            <person name="De Vries R.P."/>
            <person name="Peng M."/>
            <person name="Dilokpimol A."/>
            <person name="Hilden K."/>
            <person name="Makela M.R."/>
            <person name="Grigoriev I."/>
            <person name="Riley R."/>
            <person name="Granchi Z."/>
        </authorList>
    </citation>
    <scope>NUCLEOTIDE SEQUENCE [LARGE SCALE GENOMIC DNA]</scope>
    <source>
        <strain evidence="5 6">CBS 132785</strain>
    </source>
</reference>
<comment type="similarity">
    <text evidence="3">Belongs to the trans-sulfuration enzymes family.</text>
</comment>
<evidence type="ECO:0000313" key="6">
    <source>
        <dbReference type="Proteomes" id="UP000186955"/>
    </source>
</evidence>
<sequence length="83" mass="9345">MSEKDRIGAGIAVEMFRLSVGTEDVEDLIHDFYQALAIPDPPTEDVSSKRFQAVTPVPNDETSRQKQRKKLGGISEEREKKDI</sequence>
<dbReference type="Proteomes" id="UP000186955">
    <property type="component" value="Unassembled WGS sequence"/>
</dbReference>
<dbReference type="InterPro" id="IPR000277">
    <property type="entry name" value="Cys/Met-Metab_PyrdxlP-dep_enz"/>
</dbReference>
<dbReference type="GO" id="GO:0030170">
    <property type="term" value="F:pyridoxal phosphate binding"/>
    <property type="evidence" value="ECO:0007669"/>
    <property type="project" value="InterPro"/>
</dbReference>
<dbReference type="Pfam" id="PF01053">
    <property type="entry name" value="Cys_Met_Meta_PP"/>
    <property type="match status" value="1"/>
</dbReference>
<feature type="region of interest" description="Disordered" evidence="4">
    <location>
        <begin position="40"/>
        <end position="83"/>
    </location>
</feature>
<dbReference type="Gene3D" id="3.90.1150.10">
    <property type="entry name" value="Aspartate Aminotransferase, domain 1"/>
    <property type="match status" value="1"/>
</dbReference>
<comment type="cofactor">
    <cofactor evidence="1 3">
        <name>pyridoxal 5'-phosphate</name>
        <dbReference type="ChEBI" id="CHEBI:597326"/>
    </cofactor>
</comment>
<keyword evidence="6" id="KW-1185">Reference proteome</keyword>
<name>A0A1Q5SUJ0_9EURO</name>